<name>X6PG40_RETFI</name>
<accession>X6PG40</accession>
<sequence length="112" mass="13675">IEKQKCTEKDFIKYIFWKFLFKQRIVMKTRFDIYRKTFDPEQKKKLEDQVTNAEIKLKLKIFFYLLLIDDVKGQRLNKISIININFCKKLYFEGLKSFFPILDSNHAKLELL</sequence>
<gene>
    <name evidence="1" type="ORF">RFI_00400</name>
</gene>
<evidence type="ECO:0000313" key="1">
    <source>
        <dbReference type="EMBL" id="ETO36662.1"/>
    </source>
</evidence>
<comment type="caution">
    <text evidence="1">The sequence shown here is derived from an EMBL/GenBank/DDBJ whole genome shotgun (WGS) entry which is preliminary data.</text>
</comment>
<protein>
    <submittedName>
        <fullName evidence="1">Uncharacterized protein</fullName>
    </submittedName>
</protein>
<proteinExistence type="predicted"/>
<organism evidence="1 2">
    <name type="scientific">Reticulomyxa filosa</name>
    <dbReference type="NCBI Taxonomy" id="46433"/>
    <lineage>
        <taxon>Eukaryota</taxon>
        <taxon>Sar</taxon>
        <taxon>Rhizaria</taxon>
        <taxon>Retaria</taxon>
        <taxon>Foraminifera</taxon>
        <taxon>Monothalamids</taxon>
        <taxon>Reticulomyxidae</taxon>
        <taxon>Reticulomyxa</taxon>
    </lineage>
</organism>
<evidence type="ECO:0000313" key="2">
    <source>
        <dbReference type="Proteomes" id="UP000023152"/>
    </source>
</evidence>
<dbReference type="AlphaFoldDB" id="X6PG40"/>
<reference evidence="1 2" key="1">
    <citation type="journal article" date="2013" name="Curr. Biol.">
        <title>The Genome of the Foraminiferan Reticulomyxa filosa.</title>
        <authorList>
            <person name="Glockner G."/>
            <person name="Hulsmann N."/>
            <person name="Schleicher M."/>
            <person name="Noegel A.A."/>
            <person name="Eichinger L."/>
            <person name="Gallinger C."/>
            <person name="Pawlowski J."/>
            <person name="Sierra R."/>
            <person name="Euteneuer U."/>
            <person name="Pillet L."/>
            <person name="Moustafa A."/>
            <person name="Platzer M."/>
            <person name="Groth M."/>
            <person name="Szafranski K."/>
            <person name="Schliwa M."/>
        </authorList>
    </citation>
    <scope>NUCLEOTIDE SEQUENCE [LARGE SCALE GENOMIC DNA]</scope>
</reference>
<dbReference type="Proteomes" id="UP000023152">
    <property type="component" value="Unassembled WGS sequence"/>
</dbReference>
<feature type="non-terminal residue" evidence="1">
    <location>
        <position position="1"/>
    </location>
</feature>
<keyword evidence="2" id="KW-1185">Reference proteome</keyword>
<dbReference type="EMBL" id="ASPP01000434">
    <property type="protein sequence ID" value="ETO36662.1"/>
    <property type="molecule type" value="Genomic_DNA"/>
</dbReference>